<evidence type="ECO:0000256" key="4">
    <source>
        <dbReference type="ARBA" id="ARBA00023172"/>
    </source>
</evidence>
<dbReference type="PANTHER" id="PTHR30629:SF2">
    <property type="entry name" value="PROPHAGE INTEGRASE INTS-RELATED"/>
    <property type="match status" value="1"/>
</dbReference>
<dbReference type="InterPro" id="IPR044068">
    <property type="entry name" value="CB"/>
</dbReference>
<evidence type="ECO:0000256" key="1">
    <source>
        <dbReference type="ARBA" id="ARBA00008857"/>
    </source>
</evidence>
<feature type="domain" description="Core-binding (CB)" evidence="8">
    <location>
        <begin position="62"/>
        <end position="142"/>
    </location>
</feature>
<dbReference type="InterPro" id="IPR053876">
    <property type="entry name" value="Phage_int_M"/>
</dbReference>
<evidence type="ECO:0000259" key="7">
    <source>
        <dbReference type="PROSITE" id="PS51898"/>
    </source>
</evidence>
<reference evidence="9 10" key="1">
    <citation type="submission" date="2020-08" db="EMBL/GenBank/DDBJ databases">
        <title>Sequencing the genomes of 1000 actinobacteria strains.</title>
        <authorList>
            <person name="Klenk H.-P."/>
        </authorList>
    </citation>
    <scope>NUCLEOTIDE SEQUENCE [LARGE SCALE GENOMIC DNA]</scope>
    <source>
        <strain evidence="9 10">DSM 12511</strain>
    </source>
</reference>
<organism evidence="9 10">
    <name type="scientific">Microbacterium thalassium</name>
    <dbReference type="NCBI Taxonomy" id="362649"/>
    <lineage>
        <taxon>Bacteria</taxon>
        <taxon>Bacillati</taxon>
        <taxon>Actinomycetota</taxon>
        <taxon>Actinomycetes</taxon>
        <taxon>Micrococcales</taxon>
        <taxon>Microbacteriaceae</taxon>
        <taxon>Microbacterium</taxon>
    </lineage>
</organism>
<comment type="similarity">
    <text evidence="1">Belongs to the 'phage' integrase family.</text>
</comment>
<dbReference type="GO" id="GO:0006310">
    <property type="term" value="P:DNA recombination"/>
    <property type="evidence" value="ECO:0007669"/>
    <property type="project" value="UniProtKB-KW"/>
</dbReference>
<dbReference type="Proteomes" id="UP000537775">
    <property type="component" value="Unassembled WGS sequence"/>
</dbReference>
<dbReference type="InterPro" id="IPR011010">
    <property type="entry name" value="DNA_brk_join_enz"/>
</dbReference>
<dbReference type="InterPro" id="IPR050808">
    <property type="entry name" value="Phage_Integrase"/>
</dbReference>
<keyword evidence="2" id="KW-0229">DNA integration</keyword>
<keyword evidence="10" id="KW-1185">Reference proteome</keyword>
<dbReference type="InterPro" id="IPR013762">
    <property type="entry name" value="Integrase-like_cat_sf"/>
</dbReference>
<accession>A0A7X0FLX9</accession>
<dbReference type="EMBL" id="JACHML010000001">
    <property type="protein sequence ID" value="MBB6389918.1"/>
    <property type="molecule type" value="Genomic_DNA"/>
</dbReference>
<evidence type="ECO:0000313" key="10">
    <source>
        <dbReference type="Proteomes" id="UP000537775"/>
    </source>
</evidence>
<name>A0A7X0FLX9_9MICO</name>
<dbReference type="AlphaFoldDB" id="A0A7X0FLX9"/>
<dbReference type="InterPro" id="IPR028259">
    <property type="entry name" value="AP2-like_int_N"/>
</dbReference>
<evidence type="ECO:0000313" key="9">
    <source>
        <dbReference type="EMBL" id="MBB6389918.1"/>
    </source>
</evidence>
<keyword evidence="4" id="KW-0233">DNA recombination</keyword>
<feature type="domain" description="Tyr recombinase" evidence="7">
    <location>
        <begin position="163"/>
        <end position="353"/>
    </location>
</feature>
<dbReference type="InterPro" id="IPR010998">
    <property type="entry name" value="Integrase_recombinase_N"/>
</dbReference>
<feature type="compositionally biased region" description="Acidic residues" evidence="6">
    <location>
        <begin position="375"/>
        <end position="391"/>
    </location>
</feature>
<feature type="region of interest" description="Disordered" evidence="6">
    <location>
        <begin position="370"/>
        <end position="391"/>
    </location>
</feature>
<keyword evidence="3 5" id="KW-0238">DNA-binding</keyword>
<comment type="caution">
    <text evidence="9">The sequence shown here is derived from an EMBL/GenBank/DDBJ whole genome shotgun (WGS) entry which is preliminary data.</text>
</comment>
<dbReference type="RefSeq" id="WP_271171240.1">
    <property type="nucleotide sequence ID" value="NZ_BAAAJR010000008.1"/>
</dbReference>
<sequence>MGSVESYESKAGRRYRVRYRRPDNKQTDKRGFRTKREAEAFLATVEASKLRGEWVDPARSRVRFGDVAEAWYDGKISVKATTRSGYRNSLDKHVLPKWGSTRVADIDHAAVQAWVATLSKSLSPSSTRQIYLVLSGVLAYAVRDGRLGRNVAAEIALPRVVASDRHYLNHSQVHLLAEEVGEWATLIRFLAYTGLRWGEATALRPEDVDLDARFVRVRRAVADVRGNLVWGTPKTHEQRTVPYPSLLDESIAEHVAAGRDTGLLFCGPTGAPLRGGNFRRRVFSPAVERLSSRLDEDFPQVTPHDLRHTAASLAMSAGANVKLLQRMLGHASAAMTLDVYADLFPEDLTSVSAALDRAARDSFVGKSWADAADASVEDSADDSSDGSEDAR</sequence>
<evidence type="ECO:0000259" key="8">
    <source>
        <dbReference type="PROSITE" id="PS51900"/>
    </source>
</evidence>
<dbReference type="CDD" id="cd01189">
    <property type="entry name" value="INT_ICEBs1_C_like"/>
    <property type="match status" value="1"/>
</dbReference>
<proteinExistence type="inferred from homology"/>
<dbReference type="Pfam" id="PF14657">
    <property type="entry name" value="Arm-DNA-bind_4"/>
    <property type="match status" value="1"/>
</dbReference>
<dbReference type="Gene3D" id="1.10.150.130">
    <property type="match status" value="1"/>
</dbReference>
<evidence type="ECO:0000256" key="2">
    <source>
        <dbReference type="ARBA" id="ARBA00022908"/>
    </source>
</evidence>
<dbReference type="SUPFAM" id="SSF56349">
    <property type="entry name" value="DNA breaking-rejoining enzymes"/>
    <property type="match status" value="1"/>
</dbReference>
<dbReference type="Pfam" id="PF22022">
    <property type="entry name" value="Phage_int_M"/>
    <property type="match status" value="1"/>
</dbReference>
<dbReference type="GO" id="GO:0003677">
    <property type="term" value="F:DNA binding"/>
    <property type="evidence" value="ECO:0007669"/>
    <property type="project" value="UniProtKB-UniRule"/>
</dbReference>
<protein>
    <submittedName>
        <fullName evidence="9">Integrase</fullName>
    </submittedName>
</protein>
<gene>
    <name evidence="9" type="ORF">HD594_000231</name>
</gene>
<evidence type="ECO:0000256" key="6">
    <source>
        <dbReference type="SAM" id="MobiDB-lite"/>
    </source>
</evidence>
<dbReference type="PROSITE" id="PS51898">
    <property type="entry name" value="TYR_RECOMBINASE"/>
    <property type="match status" value="1"/>
</dbReference>
<dbReference type="Pfam" id="PF00589">
    <property type="entry name" value="Phage_integrase"/>
    <property type="match status" value="1"/>
</dbReference>
<dbReference type="InterPro" id="IPR002104">
    <property type="entry name" value="Integrase_catalytic"/>
</dbReference>
<dbReference type="PANTHER" id="PTHR30629">
    <property type="entry name" value="PROPHAGE INTEGRASE"/>
    <property type="match status" value="1"/>
</dbReference>
<dbReference type="GO" id="GO:0015074">
    <property type="term" value="P:DNA integration"/>
    <property type="evidence" value="ECO:0007669"/>
    <property type="project" value="UniProtKB-KW"/>
</dbReference>
<dbReference type="Gene3D" id="1.10.443.10">
    <property type="entry name" value="Intergrase catalytic core"/>
    <property type="match status" value="1"/>
</dbReference>
<evidence type="ECO:0000256" key="3">
    <source>
        <dbReference type="ARBA" id="ARBA00023125"/>
    </source>
</evidence>
<evidence type="ECO:0000256" key="5">
    <source>
        <dbReference type="PROSITE-ProRule" id="PRU01248"/>
    </source>
</evidence>
<dbReference type="PROSITE" id="PS51900">
    <property type="entry name" value="CB"/>
    <property type="match status" value="1"/>
</dbReference>